<evidence type="ECO:0000256" key="4">
    <source>
        <dbReference type="ARBA" id="ARBA00022777"/>
    </source>
</evidence>
<evidence type="ECO:0000256" key="5">
    <source>
        <dbReference type="ARBA" id="ARBA00022840"/>
    </source>
</evidence>
<dbReference type="UniPathway" id="UPA00053">
    <property type="reaction ID" value="UER00088"/>
</dbReference>
<comment type="similarity">
    <text evidence="7">Belongs to the shikimate kinase family.</text>
</comment>
<evidence type="ECO:0000256" key="1">
    <source>
        <dbReference type="ARBA" id="ARBA00022605"/>
    </source>
</evidence>
<comment type="cofactor">
    <cofactor evidence="7">
        <name>Mg(2+)</name>
        <dbReference type="ChEBI" id="CHEBI:18420"/>
    </cofactor>
    <text evidence="7">Binds 1 Mg(2+) ion per subunit.</text>
</comment>
<dbReference type="SUPFAM" id="SSF52540">
    <property type="entry name" value="P-loop containing nucleoside triphosphate hydrolases"/>
    <property type="match status" value="1"/>
</dbReference>
<keyword evidence="7" id="KW-0460">Magnesium</keyword>
<dbReference type="AlphaFoldDB" id="A0A7Y3XZM3"/>
<dbReference type="EMBL" id="JABFIF010000024">
    <property type="protein sequence ID" value="NOH16806.1"/>
    <property type="molecule type" value="Genomic_DNA"/>
</dbReference>
<dbReference type="GO" id="GO:0005524">
    <property type="term" value="F:ATP binding"/>
    <property type="evidence" value="ECO:0007669"/>
    <property type="project" value="UniProtKB-UniRule"/>
</dbReference>
<dbReference type="GO" id="GO:0005829">
    <property type="term" value="C:cytosol"/>
    <property type="evidence" value="ECO:0007669"/>
    <property type="project" value="TreeGrafter"/>
</dbReference>
<dbReference type="EC" id="2.7.1.71" evidence="7"/>
<dbReference type="InterPro" id="IPR031322">
    <property type="entry name" value="Shikimate/glucono_kinase"/>
</dbReference>
<comment type="catalytic activity">
    <reaction evidence="7">
        <text>shikimate + ATP = 3-phosphoshikimate + ADP + H(+)</text>
        <dbReference type="Rhea" id="RHEA:13121"/>
        <dbReference type="ChEBI" id="CHEBI:15378"/>
        <dbReference type="ChEBI" id="CHEBI:30616"/>
        <dbReference type="ChEBI" id="CHEBI:36208"/>
        <dbReference type="ChEBI" id="CHEBI:145989"/>
        <dbReference type="ChEBI" id="CHEBI:456216"/>
        <dbReference type="EC" id="2.7.1.71"/>
    </reaction>
</comment>
<feature type="binding site" evidence="7">
    <location>
        <position position="17"/>
    </location>
    <ligand>
        <name>Mg(2+)</name>
        <dbReference type="ChEBI" id="CHEBI:18420"/>
    </ligand>
</feature>
<keyword evidence="4 7" id="KW-0418">Kinase</keyword>
<comment type="caution">
    <text evidence="7">Lacks conserved residue(s) required for the propagation of feature annotation.</text>
</comment>
<comment type="caution">
    <text evidence="8">The sequence shown here is derived from an EMBL/GenBank/DDBJ whole genome shotgun (WGS) entry which is preliminary data.</text>
</comment>
<feature type="binding site" evidence="7">
    <location>
        <position position="138"/>
    </location>
    <ligand>
        <name>substrate</name>
    </ligand>
</feature>
<dbReference type="InterPro" id="IPR000623">
    <property type="entry name" value="Shikimate_kinase/TSH1"/>
</dbReference>
<keyword evidence="3 7" id="KW-0547">Nucleotide-binding</keyword>
<dbReference type="GO" id="GO:0004765">
    <property type="term" value="F:shikimate kinase activity"/>
    <property type="evidence" value="ECO:0007669"/>
    <property type="project" value="UniProtKB-UniRule"/>
</dbReference>
<dbReference type="Proteomes" id="UP000528432">
    <property type="component" value="Unassembled WGS sequence"/>
</dbReference>
<evidence type="ECO:0000256" key="2">
    <source>
        <dbReference type="ARBA" id="ARBA00022679"/>
    </source>
</evidence>
<organism evidence="8 9">
    <name type="scientific">Clostridium cochlearium</name>
    <dbReference type="NCBI Taxonomy" id="1494"/>
    <lineage>
        <taxon>Bacteria</taxon>
        <taxon>Bacillati</taxon>
        <taxon>Bacillota</taxon>
        <taxon>Clostridia</taxon>
        <taxon>Eubacteriales</taxon>
        <taxon>Clostridiaceae</taxon>
        <taxon>Clostridium</taxon>
    </lineage>
</organism>
<accession>A0A7Y3XZM3</accession>
<keyword evidence="7" id="KW-0479">Metal-binding</keyword>
<dbReference type="PANTHER" id="PTHR21087:SF16">
    <property type="entry name" value="SHIKIMATE KINASE 1, CHLOROPLASTIC"/>
    <property type="match status" value="1"/>
</dbReference>
<feature type="binding site" evidence="7">
    <location>
        <position position="81"/>
    </location>
    <ligand>
        <name>substrate</name>
    </ligand>
</feature>
<comment type="pathway">
    <text evidence="7">Metabolic intermediate biosynthesis; chorismate biosynthesis; chorismate from D-erythrose 4-phosphate and phosphoenolpyruvate: step 5/7.</text>
</comment>
<comment type="function">
    <text evidence="7">Catalyzes the specific phosphorylation of the 3-hydroxyl group of shikimic acid using ATP as a cosubstrate.</text>
</comment>
<dbReference type="GO" id="GO:0008652">
    <property type="term" value="P:amino acid biosynthetic process"/>
    <property type="evidence" value="ECO:0007669"/>
    <property type="project" value="UniProtKB-KW"/>
</dbReference>
<evidence type="ECO:0000256" key="6">
    <source>
        <dbReference type="ARBA" id="ARBA00023141"/>
    </source>
</evidence>
<name>A0A7Y3XZM3_CLOCO</name>
<dbReference type="CDD" id="cd00464">
    <property type="entry name" value="SK"/>
    <property type="match status" value="1"/>
</dbReference>
<evidence type="ECO:0000256" key="3">
    <source>
        <dbReference type="ARBA" id="ARBA00022741"/>
    </source>
</evidence>
<keyword evidence="2 7" id="KW-0808">Transferase</keyword>
<keyword evidence="5 7" id="KW-0067">ATP-binding</keyword>
<feature type="binding site" evidence="7">
    <location>
        <position position="59"/>
    </location>
    <ligand>
        <name>substrate</name>
    </ligand>
</feature>
<evidence type="ECO:0000256" key="7">
    <source>
        <dbReference type="HAMAP-Rule" id="MF_00109"/>
    </source>
</evidence>
<dbReference type="GO" id="GO:0000287">
    <property type="term" value="F:magnesium ion binding"/>
    <property type="evidence" value="ECO:0007669"/>
    <property type="project" value="UniProtKB-UniRule"/>
</dbReference>
<evidence type="ECO:0000313" key="9">
    <source>
        <dbReference type="Proteomes" id="UP000528432"/>
    </source>
</evidence>
<dbReference type="Pfam" id="PF01202">
    <property type="entry name" value="SKI"/>
    <property type="match status" value="1"/>
</dbReference>
<proteinExistence type="inferred from homology"/>
<keyword evidence="7" id="KW-0963">Cytoplasm</keyword>
<reference evidence="8 9" key="1">
    <citation type="submission" date="2020-05" db="EMBL/GenBank/DDBJ databases">
        <title>Draft genome sequence of Clostridium cochlearium strain AGROS13 isolated from a sheep dairy farm in New Zealand.</title>
        <authorList>
            <person name="Gupta T.B."/>
            <person name="Jauregui R."/>
            <person name="Risson A.N."/>
            <person name="Brightwell G."/>
            <person name="Maclean P."/>
        </authorList>
    </citation>
    <scope>NUCLEOTIDE SEQUENCE [LARGE SCALE GENOMIC DNA]</scope>
    <source>
        <strain evidence="8 9">AGROS13</strain>
    </source>
</reference>
<gene>
    <name evidence="7" type="primary">aroK</name>
    <name evidence="8" type="ORF">HMJ28_10475</name>
</gene>
<feature type="binding site" evidence="7">
    <location>
        <begin position="13"/>
        <end position="18"/>
    </location>
    <ligand>
        <name>ATP</name>
        <dbReference type="ChEBI" id="CHEBI:30616"/>
    </ligand>
</feature>
<keyword evidence="1 7" id="KW-0028">Amino-acid biosynthesis</keyword>
<dbReference type="HAMAP" id="MF_00109">
    <property type="entry name" value="Shikimate_kinase"/>
    <property type="match status" value="1"/>
</dbReference>
<dbReference type="PRINTS" id="PR01100">
    <property type="entry name" value="SHIKIMTKNASE"/>
</dbReference>
<protein>
    <recommendedName>
        <fullName evidence="7">Shikimate kinase</fullName>
        <shortName evidence="7">SK</shortName>
        <ecNumber evidence="7">2.7.1.71</ecNumber>
    </recommendedName>
</protein>
<comment type="subunit">
    <text evidence="7">Monomer.</text>
</comment>
<dbReference type="PANTHER" id="PTHR21087">
    <property type="entry name" value="SHIKIMATE KINASE"/>
    <property type="match status" value="1"/>
</dbReference>
<sequence>MVNILIFLIGMPAAGKSTIGKELSKIVKYDFIDTDCEIERKEKKFIKNIFKEKGEGYFRKLEKDLLKDIIKSDKKVVATGGGLPIYSSNMDILNKEGITIFLDVPFEELLRRNKKNNKRPLLDKENKYDRLKEIYNSRIHIYNKCKIKVENYNISVYELCIKILKEVNNF</sequence>
<dbReference type="InterPro" id="IPR027417">
    <property type="entry name" value="P-loop_NTPase"/>
</dbReference>
<comment type="subcellular location">
    <subcellularLocation>
        <location evidence="7">Cytoplasm</location>
    </subcellularLocation>
</comment>
<feature type="binding site" evidence="7">
    <location>
        <position position="119"/>
    </location>
    <ligand>
        <name>ATP</name>
        <dbReference type="ChEBI" id="CHEBI:30616"/>
    </ligand>
</feature>
<dbReference type="RefSeq" id="WP_270474655.1">
    <property type="nucleotide sequence ID" value="NZ_JABFIF010000024.1"/>
</dbReference>
<feature type="binding site" evidence="7">
    <location>
        <position position="35"/>
    </location>
    <ligand>
        <name>substrate</name>
    </ligand>
</feature>
<evidence type="ECO:0000313" key="8">
    <source>
        <dbReference type="EMBL" id="NOH16806.1"/>
    </source>
</evidence>
<dbReference type="GO" id="GO:0009073">
    <property type="term" value="P:aromatic amino acid family biosynthetic process"/>
    <property type="evidence" value="ECO:0007669"/>
    <property type="project" value="UniProtKB-KW"/>
</dbReference>
<keyword evidence="6 7" id="KW-0057">Aromatic amino acid biosynthesis</keyword>
<dbReference type="Gene3D" id="3.40.50.300">
    <property type="entry name" value="P-loop containing nucleotide triphosphate hydrolases"/>
    <property type="match status" value="1"/>
</dbReference>
<dbReference type="GO" id="GO:0009423">
    <property type="term" value="P:chorismate biosynthetic process"/>
    <property type="evidence" value="ECO:0007669"/>
    <property type="project" value="UniProtKB-UniRule"/>
</dbReference>